<proteinExistence type="predicted"/>
<protein>
    <submittedName>
        <fullName evidence="1">Uncharacterized protein</fullName>
    </submittedName>
</protein>
<name>A0A9P8SYY5_9ASCO</name>
<reference evidence="1" key="2">
    <citation type="submission" date="2021-01" db="EMBL/GenBank/DDBJ databases">
        <authorList>
            <person name="Schikora-Tamarit M.A."/>
        </authorList>
    </citation>
    <scope>NUCLEOTIDE SEQUENCE</scope>
    <source>
        <strain evidence="1">NCAIM Y.01608</strain>
    </source>
</reference>
<dbReference type="EMBL" id="JAEUBD010001571">
    <property type="protein sequence ID" value="KAH3658971.1"/>
    <property type="molecule type" value="Genomic_DNA"/>
</dbReference>
<organism evidence="1 2">
    <name type="scientific">Ogataea polymorpha</name>
    <dbReference type="NCBI Taxonomy" id="460523"/>
    <lineage>
        <taxon>Eukaryota</taxon>
        <taxon>Fungi</taxon>
        <taxon>Dikarya</taxon>
        <taxon>Ascomycota</taxon>
        <taxon>Saccharomycotina</taxon>
        <taxon>Pichiomycetes</taxon>
        <taxon>Pichiales</taxon>
        <taxon>Pichiaceae</taxon>
        <taxon>Ogataea</taxon>
    </lineage>
</organism>
<keyword evidence="2" id="KW-1185">Reference proteome</keyword>
<accession>A0A9P8SYY5</accession>
<dbReference type="AlphaFoldDB" id="A0A9P8SYY5"/>
<sequence length="70" mass="7748">MVAWGFKLTGMSPSSASSLIGSKTWSGFKFDVSPSWNMLMVLSYPLQTMSPELFQSAALILSLLLYDPRQ</sequence>
<reference evidence="1" key="1">
    <citation type="journal article" date="2021" name="Open Biol.">
        <title>Shared evolutionary footprints suggest mitochondrial oxidative damage underlies multiple complex I losses in fungi.</title>
        <authorList>
            <person name="Schikora-Tamarit M.A."/>
            <person name="Marcet-Houben M."/>
            <person name="Nosek J."/>
            <person name="Gabaldon T."/>
        </authorList>
    </citation>
    <scope>NUCLEOTIDE SEQUENCE</scope>
    <source>
        <strain evidence="1">NCAIM Y.01608</strain>
    </source>
</reference>
<evidence type="ECO:0000313" key="2">
    <source>
        <dbReference type="Proteomes" id="UP000788993"/>
    </source>
</evidence>
<evidence type="ECO:0000313" key="1">
    <source>
        <dbReference type="EMBL" id="KAH3658971.1"/>
    </source>
</evidence>
<gene>
    <name evidence="1" type="ORF">OGATHE_006697</name>
</gene>
<dbReference type="Proteomes" id="UP000788993">
    <property type="component" value="Unassembled WGS sequence"/>
</dbReference>
<comment type="caution">
    <text evidence="1">The sequence shown here is derived from an EMBL/GenBank/DDBJ whole genome shotgun (WGS) entry which is preliminary data.</text>
</comment>